<evidence type="ECO:0000313" key="2">
    <source>
        <dbReference type="Proteomes" id="UP000308600"/>
    </source>
</evidence>
<dbReference type="EMBL" id="ML208801">
    <property type="protein sequence ID" value="TFK60268.1"/>
    <property type="molecule type" value="Genomic_DNA"/>
</dbReference>
<evidence type="ECO:0000313" key="1">
    <source>
        <dbReference type="EMBL" id="TFK60268.1"/>
    </source>
</evidence>
<reference evidence="1 2" key="1">
    <citation type="journal article" date="2019" name="Nat. Ecol. Evol.">
        <title>Megaphylogeny resolves global patterns of mushroom evolution.</title>
        <authorList>
            <person name="Varga T."/>
            <person name="Krizsan K."/>
            <person name="Foldi C."/>
            <person name="Dima B."/>
            <person name="Sanchez-Garcia M."/>
            <person name="Sanchez-Ramirez S."/>
            <person name="Szollosi G.J."/>
            <person name="Szarkandi J.G."/>
            <person name="Papp V."/>
            <person name="Albert L."/>
            <person name="Andreopoulos W."/>
            <person name="Angelini C."/>
            <person name="Antonin V."/>
            <person name="Barry K.W."/>
            <person name="Bougher N.L."/>
            <person name="Buchanan P."/>
            <person name="Buyck B."/>
            <person name="Bense V."/>
            <person name="Catcheside P."/>
            <person name="Chovatia M."/>
            <person name="Cooper J."/>
            <person name="Damon W."/>
            <person name="Desjardin D."/>
            <person name="Finy P."/>
            <person name="Geml J."/>
            <person name="Haridas S."/>
            <person name="Hughes K."/>
            <person name="Justo A."/>
            <person name="Karasinski D."/>
            <person name="Kautmanova I."/>
            <person name="Kiss B."/>
            <person name="Kocsube S."/>
            <person name="Kotiranta H."/>
            <person name="LaButti K.M."/>
            <person name="Lechner B.E."/>
            <person name="Liimatainen K."/>
            <person name="Lipzen A."/>
            <person name="Lukacs Z."/>
            <person name="Mihaltcheva S."/>
            <person name="Morgado L.N."/>
            <person name="Niskanen T."/>
            <person name="Noordeloos M.E."/>
            <person name="Ohm R.A."/>
            <person name="Ortiz-Santana B."/>
            <person name="Ovrebo C."/>
            <person name="Racz N."/>
            <person name="Riley R."/>
            <person name="Savchenko A."/>
            <person name="Shiryaev A."/>
            <person name="Soop K."/>
            <person name="Spirin V."/>
            <person name="Szebenyi C."/>
            <person name="Tomsovsky M."/>
            <person name="Tulloss R.E."/>
            <person name="Uehling J."/>
            <person name="Grigoriev I.V."/>
            <person name="Vagvolgyi C."/>
            <person name="Papp T."/>
            <person name="Martin F.M."/>
            <person name="Miettinen O."/>
            <person name="Hibbett D.S."/>
            <person name="Nagy L.G."/>
        </authorList>
    </citation>
    <scope>NUCLEOTIDE SEQUENCE [LARGE SCALE GENOMIC DNA]</scope>
    <source>
        <strain evidence="1 2">NL-1719</strain>
    </source>
</reference>
<organism evidence="1 2">
    <name type="scientific">Pluteus cervinus</name>
    <dbReference type="NCBI Taxonomy" id="181527"/>
    <lineage>
        <taxon>Eukaryota</taxon>
        <taxon>Fungi</taxon>
        <taxon>Dikarya</taxon>
        <taxon>Basidiomycota</taxon>
        <taxon>Agaricomycotina</taxon>
        <taxon>Agaricomycetes</taxon>
        <taxon>Agaricomycetidae</taxon>
        <taxon>Agaricales</taxon>
        <taxon>Pluteineae</taxon>
        <taxon>Pluteaceae</taxon>
        <taxon>Pluteus</taxon>
    </lineage>
</organism>
<protein>
    <submittedName>
        <fullName evidence="1">Cytochrome P450</fullName>
    </submittedName>
</protein>
<sequence length="513" mass="57822">MIIALVGTLSLAYVLQRALKFWNTCRAIGHWPGYRTVFFQGHPVGMVLPAIRGIAPGSNHSYYNKHKVFASIGWDAYCGVAAFPPVNTLVLADAAAIKEVHSSSNRFSKGPIPLLMFFGPNIVSSAGEEWKKYKKICAPAFSDRNNKLVWDETLKIVQEMFDVRWKGKDVITLDHAVEITLPIALSVIGVAGFGQTMSWKDEQTIPPGHKLSFQKATKLTISNLFLNLLIPDWLPSFTERLRTARLAFSEFRQYMSEMVDARQALGGSPQHDLFSNLLEANEGDDSGQKLTKDELIGNVFIFLLAGHETTAHTLCFAFALLALYPEEQDKLYEHISSVFSGSDMPTYSQMPLLTRSQVVLNETLRMFPPVPVVPKYVVEDTTLRIGNIQGQTTVLTVPAETKVFFSVAGLHYNPRYWKDPYTFNPDRFLQDWPRDAFLPFSGGPRACLGRRFFETEAIAVLSIIVSRYKIEIKEEPQFAGETFKQKCDRVLDAKNRITVTPTRVPLVFKRRDL</sequence>
<accession>A0ACD3A3M6</accession>
<gene>
    <name evidence="1" type="ORF">BDN72DRAFT_805793</name>
</gene>
<name>A0ACD3A3M6_9AGAR</name>
<proteinExistence type="predicted"/>
<keyword evidence="2" id="KW-1185">Reference proteome</keyword>
<dbReference type="Proteomes" id="UP000308600">
    <property type="component" value="Unassembled WGS sequence"/>
</dbReference>